<evidence type="ECO:0000313" key="2">
    <source>
        <dbReference type="EMBL" id="KAK1364977.1"/>
    </source>
</evidence>
<feature type="compositionally biased region" description="Low complexity" evidence="1">
    <location>
        <begin position="10"/>
        <end position="22"/>
    </location>
</feature>
<accession>A0AAD8HF54</accession>
<evidence type="ECO:0000256" key="1">
    <source>
        <dbReference type="SAM" id="MobiDB-lite"/>
    </source>
</evidence>
<feature type="region of interest" description="Disordered" evidence="1">
    <location>
        <begin position="641"/>
        <end position="662"/>
    </location>
</feature>
<dbReference type="PANTHER" id="PTHR36741:SF1">
    <property type="entry name" value="OS07G0100500 PROTEIN"/>
    <property type="match status" value="1"/>
</dbReference>
<sequence length="662" mass="70514">MGNKDNRESLNNTNPNDNNLDGSAGGGGDDVSLTDRLTEILVGDGDGDLLLQQSDGEDNVLQWLQALDMQFMGACRADERLKPLLKRSGSGGVVDDALLAHLSQHFEPSEVAMLARFLFVPLVSISVGKVNEQGTRLCPTNTRGKLTLTLLPTSNLRLAFIGNDGHVERLATVRSNSSSSVEIEAIPADRSGRSFVIRITSCDNLYFWCSEKSKLLGDELIDKLNNLLKKNASLAELTGISESRLSCFATNVRSYIGGSTMNQNQTSSFATLPSDMLDVQSVTLSTKLSCTRHYGDQTVKPNAFCTGSLSPRVSSFEEGVPRNLSSFTLRDKSRGLGDSHHSLVDDISCASRLNLAQTDAKQVNLTEFRENLSSLTSSFLDSLGKSVELPSLSTSASQVPSSLIPPYYCWFPPVASSLQYAVAPLQLPISSTDSISLPPFSPLISSSMPSSSLLAHELPLELSEIPLDLPPFFPDPLRLPLSVTSSQQIATFTPLMCDPIVHIPVIDICLSGPGCLVSAGPAISTSVPSLHLDLVNPLIPGSDSIIESSARETLRLLISRSSQSQTNSQLMSVLPSVLTKDAGTRSILATGSRALYEEVGDGAIANSIAAMSLVTLSESSGGSYSVFNRCLSQGDMVDQLEKRTGGGGGSGGTCFDGVGRED</sequence>
<feature type="region of interest" description="Disordered" evidence="1">
    <location>
        <begin position="1"/>
        <end position="29"/>
    </location>
</feature>
<name>A0AAD8HF54_9APIA</name>
<reference evidence="2" key="2">
    <citation type="submission" date="2023-05" db="EMBL/GenBank/DDBJ databases">
        <authorList>
            <person name="Schelkunov M.I."/>
        </authorList>
    </citation>
    <scope>NUCLEOTIDE SEQUENCE</scope>
    <source>
        <strain evidence="2">Hsosn_3</strain>
        <tissue evidence="2">Leaf</tissue>
    </source>
</reference>
<dbReference type="PANTHER" id="PTHR36741">
    <property type="entry name" value="OS07G0100500 PROTEIN"/>
    <property type="match status" value="1"/>
</dbReference>
<proteinExistence type="predicted"/>
<comment type="caution">
    <text evidence="2">The sequence shown here is derived from an EMBL/GenBank/DDBJ whole genome shotgun (WGS) entry which is preliminary data.</text>
</comment>
<dbReference type="AlphaFoldDB" id="A0AAD8HF54"/>
<evidence type="ECO:0000313" key="3">
    <source>
        <dbReference type="Proteomes" id="UP001237642"/>
    </source>
</evidence>
<dbReference type="Proteomes" id="UP001237642">
    <property type="component" value="Unassembled WGS sequence"/>
</dbReference>
<dbReference type="EMBL" id="JAUIZM010000009">
    <property type="protein sequence ID" value="KAK1364977.1"/>
    <property type="molecule type" value="Genomic_DNA"/>
</dbReference>
<organism evidence="2 3">
    <name type="scientific">Heracleum sosnowskyi</name>
    <dbReference type="NCBI Taxonomy" id="360622"/>
    <lineage>
        <taxon>Eukaryota</taxon>
        <taxon>Viridiplantae</taxon>
        <taxon>Streptophyta</taxon>
        <taxon>Embryophyta</taxon>
        <taxon>Tracheophyta</taxon>
        <taxon>Spermatophyta</taxon>
        <taxon>Magnoliopsida</taxon>
        <taxon>eudicotyledons</taxon>
        <taxon>Gunneridae</taxon>
        <taxon>Pentapetalae</taxon>
        <taxon>asterids</taxon>
        <taxon>campanulids</taxon>
        <taxon>Apiales</taxon>
        <taxon>Apiaceae</taxon>
        <taxon>Apioideae</taxon>
        <taxon>apioid superclade</taxon>
        <taxon>Tordylieae</taxon>
        <taxon>Tordyliinae</taxon>
        <taxon>Heracleum</taxon>
    </lineage>
</organism>
<feature type="compositionally biased region" description="Gly residues" evidence="1">
    <location>
        <begin position="645"/>
        <end position="654"/>
    </location>
</feature>
<protein>
    <submittedName>
        <fullName evidence="2">Flocculation protein</fullName>
    </submittedName>
</protein>
<keyword evidence="3" id="KW-1185">Reference proteome</keyword>
<reference evidence="2" key="1">
    <citation type="submission" date="2023-02" db="EMBL/GenBank/DDBJ databases">
        <title>Genome of toxic invasive species Heracleum sosnowskyi carries increased number of genes despite the absence of recent whole-genome duplications.</title>
        <authorList>
            <person name="Schelkunov M."/>
            <person name="Shtratnikova V."/>
            <person name="Makarenko M."/>
            <person name="Klepikova A."/>
            <person name="Omelchenko D."/>
            <person name="Novikova G."/>
            <person name="Obukhova E."/>
            <person name="Bogdanov V."/>
            <person name="Penin A."/>
            <person name="Logacheva M."/>
        </authorList>
    </citation>
    <scope>NUCLEOTIDE SEQUENCE</scope>
    <source>
        <strain evidence="2">Hsosn_3</strain>
        <tissue evidence="2">Leaf</tissue>
    </source>
</reference>
<gene>
    <name evidence="2" type="ORF">POM88_040538</name>
</gene>